<dbReference type="AlphaFoldDB" id="I4AHL7"/>
<dbReference type="InterPro" id="IPR023696">
    <property type="entry name" value="Ureohydrolase_dom_sf"/>
</dbReference>
<dbReference type="PANTHER" id="PTHR11358:SF26">
    <property type="entry name" value="GUANIDINO ACID HYDROLASE, MITOCHONDRIAL"/>
    <property type="match status" value="1"/>
</dbReference>
<dbReference type="eggNOG" id="COG0010">
    <property type="taxonomic scope" value="Bacteria"/>
</dbReference>
<accession>I4AHL7</accession>
<dbReference type="Proteomes" id="UP000006054">
    <property type="component" value="Chromosome"/>
</dbReference>
<evidence type="ECO:0000256" key="3">
    <source>
        <dbReference type="PROSITE-ProRule" id="PRU00742"/>
    </source>
</evidence>
<proteinExistence type="inferred from homology"/>
<dbReference type="GO" id="GO:0033389">
    <property type="term" value="P:putrescine biosynthetic process from arginine, via agmatine"/>
    <property type="evidence" value="ECO:0007669"/>
    <property type="project" value="TreeGrafter"/>
</dbReference>
<dbReference type="PANTHER" id="PTHR11358">
    <property type="entry name" value="ARGINASE/AGMATINASE"/>
    <property type="match status" value="1"/>
</dbReference>
<dbReference type="InterPro" id="IPR006035">
    <property type="entry name" value="Ureohydrolase"/>
</dbReference>
<organism evidence="4 5">
    <name type="scientific">Bernardetia litoralis (strain ATCC 23117 / DSM 6794 / NBRC 15988 / NCIMB 1366 / Fx l1 / Sio-4)</name>
    <name type="common">Flexibacter litoralis</name>
    <dbReference type="NCBI Taxonomy" id="880071"/>
    <lineage>
        <taxon>Bacteria</taxon>
        <taxon>Pseudomonadati</taxon>
        <taxon>Bacteroidota</taxon>
        <taxon>Cytophagia</taxon>
        <taxon>Cytophagales</taxon>
        <taxon>Bernardetiaceae</taxon>
        <taxon>Bernardetia</taxon>
    </lineage>
</organism>
<dbReference type="STRING" id="880071.Fleli_1005"/>
<evidence type="ECO:0000256" key="2">
    <source>
        <dbReference type="ARBA" id="ARBA00022801"/>
    </source>
</evidence>
<keyword evidence="1" id="KW-0479">Metal-binding</keyword>
<gene>
    <name evidence="4" type="ordered locus">Fleli_1005</name>
</gene>
<dbReference type="Gene3D" id="3.40.800.10">
    <property type="entry name" value="Ureohydrolase domain"/>
    <property type="match status" value="1"/>
</dbReference>
<evidence type="ECO:0000313" key="5">
    <source>
        <dbReference type="Proteomes" id="UP000006054"/>
    </source>
</evidence>
<protein>
    <submittedName>
        <fullName evidence="4">Arginase family hydrolase, arginase/agmainase/formiminoglutamate hydrolase</fullName>
    </submittedName>
</protein>
<dbReference type="GO" id="GO:0008783">
    <property type="term" value="F:agmatinase activity"/>
    <property type="evidence" value="ECO:0007669"/>
    <property type="project" value="TreeGrafter"/>
</dbReference>
<dbReference type="OrthoDB" id="931936at2"/>
<dbReference type="Pfam" id="PF00491">
    <property type="entry name" value="Arginase"/>
    <property type="match status" value="1"/>
</dbReference>
<dbReference type="HOGENOM" id="CLU_709300_0_0_10"/>
<dbReference type="PROSITE" id="PS51409">
    <property type="entry name" value="ARGINASE_2"/>
    <property type="match status" value="1"/>
</dbReference>
<keyword evidence="5" id="KW-1185">Reference proteome</keyword>
<dbReference type="GO" id="GO:0046872">
    <property type="term" value="F:metal ion binding"/>
    <property type="evidence" value="ECO:0007669"/>
    <property type="project" value="UniProtKB-KW"/>
</dbReference>
<keyword evidence="2 4" id="KW-0378">Hydrolase</keyword>
<dbReference type="KEGG" id="fli:Fleli_1005"/>
<reference evidence="5" key="1">
    <citation type="submission" date="2012-06" db="EMBL/GenBank/DDBJ databases">
        <title>The complete genome of Flexibacter litoralis DSM 6794.</title>
        <authorList>
            <person name="Lucas S."/>
            <person name="Copeland A."/>
            <person name="Lapidus A."/>
            <person name="Glavina del Rio T."/>
            <person name="Dalin E."/>
            <person name="Tice H."/>
            <person name="Bruce D."/>
            <person name="Goodwin L."/>
            <person name="Pitluck S."/>
            <person name="Peters L."/>
            <person name="Ovchinnikova G."/>
            <person name="Lu M."/>
            <person name="Kyrpides N."/>
            <person name="Mavromatis K."/>
            <person name="Ivanova N."/>
            <person name="Brettin T."/>
            <person name="Detter J.C."/>
            <person name="Han C."/>
            <person name="Larimer F."/>
            <person name="Land M."/>
            <person name="Hauser L."/>
            <person name="Markowitz V."/>
            <person name="Cheng J.-F."/>
            <person name="Hugenholtz P."/>
            <person name="Woyke T."/>
            <person name="Wu D."/>
            <person name="Spring S."/>
            <person name="Lang E."/>
            <person name="Kopitz M."/>
            <person name="Brambilla E."/>
            <person name="Klenk H.-P."/>
            <person name="Eisen J.A."/>
        </authorList>
    </citation>
    <scope>NUCLEOTIDE SEQUENCE [LARGE SCALE GENOMIC DNA]</scope>
    <source>
        <strain evidence="5">ATCC 23117 / DSM 6794 / NBRC 15988 / NCIMB 1366 / Sio-4</strain>
    </source>
</reference>
<evidence type="ECO:0000256" key="1">
    <source>
        <dbReference type="ARBA" id="ARBA00022723"/>
    </source>
</evidence>
<comment type="similarity">
    <text evidence="3">Belongs to the arginase family.</text>
</comment>
<name>I4AHL7_BERLS</name>
<sequence length="390" mass="44931">MNLELFFDKPSLSNFDGQNLKNTWFEILTGNFSADFSWQNAEIALIGVDDKIGSENKSILNAADAVRQKLYHLQKGRAHKYNIVDLGNLRLTDNESENKERLSEVCYRLLQKNVLPIIIGGSHDLTLAQYEAYKPLDKMLSLLCVDAKIDLDTNSNSLADSFIDKILKLQPNYLFTITHLASQEYLIPLDFVKLYQKLNFDVVGVGKIRDKPEEIEPLVRTADLLSFDLSAIRAADAAGNKLAQPFGLSAEEATRICWYAGNNVQMTSIGFYEYNPDLDLYGHTANIISTMIWYFVEGFYNRQAEYDFGSPFYIKYLVPMGGRTDFMMVFYKSKLTDKWWLEVPAPHFDNEIDEENPYHRPSIIPCSYNDYQQANRGEMPERWIKMYNRL</sequence>
<dbReference type="EMBL" id="CP003345">
    <property type="protein sequence ID" value="AFM03452.1"/>
    <property type="molecule type" value="Genomic_DNA"/>
</dbReference>
<evidence type="ECO:0000313" key="4">
    <source>
        <dbReference type="EMBL" id="AFM03452.1"/>
    </source>
</evidence>
<dbReference type="SUPFAM" id="SSF52768">
    <property type="entry name" value="Arginase/deacetylase"/>
    <property type="match status" value="1"/>
</dbReference>